<proteinExistence type="predicted"/>
<dbReference type="EMBL" id="BGZK01000146">
    <property type="protein sequence ID" value="GBP23028.1"/>
    <property type="molecule type" value="Genomic_DNA"/>
</dbReference>
<feature type="region of interest" description="Disordered" evidence="1">
    <location>
        <begin position="131"/>
        <end position="175"/>
    </location>
</feature>
<comment type="caution">
    <text evidence="2">The sequence shown here is derived from an EMBL/GenBank/DDBJ whole genome shotgun (WGS) entry which is preliminary data.</text>
</comment>
<name>A0A4C1U9P6_EUMVA</name>
<dbReference type="Proteomes" id="UP000299102">
    <property type="component" value="Unassembled WGS sequence"/>
</dbReference>
<evidence type="ECO:0000256" key="1">
    <source>
        <dbReference type="SAM" id="MobiDB-lite"/>
    </source>
</evidence>
<gene>
    <name evidence="2" type="ORF">EVAR_15702_1</name>
</gene>
<dbReference type="AlphaFoldDB" id="A0A4C1U9P6"/>
<sequence>MTAAGRGRPRRGRGGGPCAGGQIKTYLKQVYEPTRLVQYHGPTEYRREVTVSTLVHHIVSEGFSGSLLSISSHPLFISSLLSSSVYSFFHQISYSYPRGRQRTGNSSEITSMSMGSVDYCDSFISSVFSKPPRRRRGHLRAQNEKNHLTRAHASVRTSRRDGPNRPAGPGPVQNI</sequence>
<accession>A0A4C1U9P6</accession>
<evidence type="ECO:0000313" key="2">
    <source>
        <dbReference type="EMBL" id="GBP23028.1"/>
    </source>
</evidence>
<keyword evidence="3" id="KW-1185">Reference proteome</keyword>
<reference evidence="2 3" key="1">
    <citation type="journal article" date="2019" name="Commun. Biol.">
        <title>The bagworm genome reveals a unique fibroin gene that provides high tensile strength.</title>
        <authorList>
            <person name="Kono N."/>
            <person name="Nakamura H."/>
            <person name="Ohtoshi R."/>
            <person name="Tomita M."/>
            <person name="Numata K."/>
            <person name="Arakawa K."/>
        </authorList>
    </citation>
    <scope>NUCLEOTIDE SEQUENCE [LARGE SCALE GENOMIC DNA]</scope>
</reference>
<organism evidence="2 3">
    <name type="scientific">Eumeta variegata</name>
    <name type="common">Bagworm moth</name>
    <name type="synonym">Eumeta japonica</name>
    <dbReference type="NCBI Taxonomy" id="151549"/>
    <lineage>
        <taxon>Eukaryota</taxon>
        <taxon>Metazoa</taxon>
        <taxon>Ecdysozoa</taxon>
        <taxon>Arthropoda</taxon>
        <taxon>Hexapoda</taxon>
        <taxon>Insecta</taxon>
        <taxon>Pterygota</taxon>
        <taxon>Neoptera</taxon>
        <taxon>Endopterygota</taxon>
        <taxon>Lepidoptera</taxon>
        <taxon>Glossata</taxon>
        <taxon>Ditrysia</taxon>
        <taxon>Tineoidea</taxon>
        <taxon>Psychidae</taxon>
        <taxon>Oiketicinae</taxon>
        <taxon>Eumeta</taxon>
    </lineage>
</organism>
<protein>
    <submittedName>
        <fullName evidence="2">Uncharacterized protein</fullName>
    </submittedName>
</protein>
<evidence type="ECO:0000313" key="3">
    <source>
        <dbReference type="Proteomes" id="UP000299102"/>
    </source>
</evidence>